<dbReference type="AlphaFoldDB" id="A0A1W6JGL4"/>
<evidence type="ECO:0000256" key="2">
    <source>
        <dbReference type="ARBA" id="ARBA00022729"/>
    </source>
</evidence>
<dbReference type="EMBL" id="KY314793">
    <property type="protein sequence ID" value="ARM65352.1"/>
    <property type="molecule type" value="Genomic_DNA"/>
</dbReference>
<sequence>MLWFAPIMLLLATSSTCTARMVARKLLQENGAPPAYSFGNVEPSTVDLVTAKEFTVLAATTVTNTGPTTVGGYLGVCDVDQVVPGEGQITYSGSGRASRSDAADAMGHVLDAYNDASDRVEGVVVINVVNIGGVTFTPGLYKTTGALEVSTGTLYLSGKGVYIFQMETTLSVSMSTGRQMVLADGAEAGDIFWVVGSSATFEANSLVMGTVMAHQSITVKTGASITGRLLAINAAVTMQSNTVAFPADASGSRRRQLEEVYSVEAVSPEAVDLLFAEHFTVLAYATITNSGATKIGGLIGVSPGSAVTGQTEITYYDLPELNDRASTEAAATAKADVTTAYNDVKGREVNVVNLDRVNIGGLTFTPGLYKTTGALEVSSGDLTLSGDGVYIFQIEETFSVSSSLKMTLKDGAKACNVFWQIGSAANFAVGAEAVGTFMAHAKIDVWSGAKITGRLFSLNEAVNMLSNDVVFPFSTTTTE</sequence>
<dbReference type="InterPro" id="IPR021884">
    <property type="entry name" value="Ice-bd_prot"/>
</dbReference>
<dbReference type="Pfam" id="PF11999">
    <property type="entry name" value="Ice_binding"/>
    <property type="match status" value="2"/>
</dbReference>
<keyword evidence="2 3" id="KW-0732">Signal</keyword>
<comment type="similarity">
    <text evidence="1">Belongs to the ice-binding protein family.</text>
</comment>
<reference evidence="4" key="1">
    <citation type="journal article" date="2017" name="J. Phycol.">
        <title>Multiple ice-binding proteins of probable prokaryotic origin in an antarctic lake alga, Chlamydomonas sp. ICE-MDV (chlorophyceae).</title>
        <authorList>
            <person name="Raymond J."/>
        </authorList>
    </citation>
    <scope>NUCLEOTIDE SEQUENCE</scope>
</reference>
<protein>
    <submittedName>
        <fullName evidence="4">Ice-binding protein isoform 10</fullName>
    </submittedName>
</protein>
<feature type="signal peptide" evidence="3">
    <location>
        <begin position="1"/>
        <end position="19"/>
    </location>
</feature>
<accession>A0A1W6JGL4</accession>
<organism evidence="4">
    <name type="scientific">Chlamydomonas sp. ICE-MDV</name>
    <dbReference type="NCBI Taxonomy" id="1983280"/>
    <lineage>
        <taxon>Eukaryota</taxon>
        <taxon>Viridiplantae</taxon>
        <taxon>Chlorophyta</taxon>
        <taxon>core chlorophytes</taxon>
        <taxon>Chlorophyceae</taxon>
        <taxon>CS clade</taxon>
        <taxon>Chlamydomonadales</taxon>
        <taxon>Chlamydomonadaceae</taxon>
        <taxon>Chlamydomonas</taxon>
    </lineage>
</organism>
<evidence type="ECO:0000256" key="3">
    <source>
        <dbReference type="SAM" id="SignalP"/>
    </source>
</evidence>
<proteinExistence type="inferred from homology"/>
<name>A0A1W6JGL4_9CHLO</name>
<feature type="chain" id="PRO_5012371043" evidence="3">
    <location>
        <begin position="20"/>
        <end position="479"/>
    </location>
</feature>
<evidence type="ECO:0000256" key="1">
    <source>
        <dbReference type="ARBA" id="ARBA00005445"/>
    </source>
</evidence>
<evidence type="ECO:0000313" key="4">
    <source>
        <dbReference type="EMBL" id="ARM65352.1"/>
    </source>
</evidence>